<organism evidence="2 3">
    <name type="scientific">Pelagomonas calceolata</name>
    <dbReference type="NCBI Taxonomy" id="35677"/>
    <lineage>
        <taxon>Eukaryota</taxon>
        <taxon>Sar</taxon>
        <taxon>Stramenopiles</taxon>
        <taxon>Ochrophyta</taxon>
        <taxon>Pelagophyceae</taxon>
        <taxon>Pelagomonadales</taxon>
        <taxon>Pelagomonadaceae</taxon>
        <taxon>Pelagomonas</taxon>
    </lineage>
</organism>
<evidence type="ECO:0000313" key="3">
    <source>
        <dbReference type="Proteomes" id="UP000789595"/>
    </source>
</evidence>
<gene>
    <name evidence="2" type="ORF">PECAL_5P26640</name>
</gene>
<feature type="region of interest" description="Disordered" evidence="1">
    <location>
        <begin position="1"/>
        <end position="22"/>
    </location>
</feature>
<protein>
    <submittedName>
        <fullName evidence="2">Uncharacterized protein</fullName>
    </submittedName>
</protein>
<name>A0A8J2T0Z6_9STRA</name>
<feature type="compositionally biased region" description="Basic residues" evidence="1">
    <location>
        <begin position="50"/>
        <end position="62"/>
    </location>
</feature>
<feature type="compositionally biased region" description="Basic and acidic residues" evidence="1">
    <location>
        <begin position="106"/>
        <end position="118"/>
    </location>
</feature>
<proteinExistence type="predicted"/>
<dbReference type="AlphaFoldDB" id="A0A8J2T0Z6"/>
<dbReference type="OrthoDB" id="206433at2759"/>
<feature type="region of interest" description="Disordered" evidence="1">
    <location>
        <begin position="42"/>
        <end position="118"/>
    </location>
</feature>
<accession>A0A8J2T0Z6</accession>
<dbReference type="Proteomes" id="UP000789595">
    <property type="component" value="Unassembled WGS sequence"/>
</dbReference>
<comment type="caution">
    <text evidence="2">The sequence shown here is derived from an EMBL/GenBank/DDBJ whole genome shotgun (WGS) entry which is preliminary data.</text>
</comment>
<feature type="compositionally biased region" description="Basic and acidic residues" evidence="1">
    <location>
        <begin position="84"/>
        <end position="99"/>
    </location>
</feature>
<sequence length="358" mass="40043">MAETTTTPPPKKSKVEPPPLSEYELQRNERIAANQAFLETLGLGGTGQKLPKKPARAKPKKRKVEEHEKRKSVRLAGGPAPIERLQDDPRSYDDFFESRKRQKRAPRQEPWEPTDEQRDKLGEFCMEECYDFLGTTTPYHKEISPDNRKTVIRQITKLVTGVGVDYHRWPAGVVFRKGEPVTLQDDLVQIKEDAKDFEAQHGRDLGNGWLLNHPLQKMILFRDHLAATKLPGKARKKTKAATAPSSDDDEEEAAAAPPEAKPAKGTLTPETVRAIREVKKRFDEGEIDEATYKETKAGLLNKSAPSLVGRAVRKRFPGSGWFDGIIESVAEDGRCEIAWSDGAVTSMKVSAVAKILKD</sequence>
<evidence type="ECO:0000313" key="2">
    <source>
        <dbReference type="EMBL" id="CAH0378145.1"/>
    </source>
</evidence>
<feature type="region of interest" description="Disordered" evidence="1">
    <location>
        <begin position="231"/>
        <end position="269"/>
    </location>
</feature>
<keyword evidence="3" id="KW-1185">Reference proteome</keyword>
<reference evidence="2" key="1">
    <citation type="submission" date="2021-11" db="EMBL/GenBank/DDBJ databases">
        <authorList>
            <consortium name="Genoscope - CEA"/>
            <person name="William W."/>
        </authorList>
    </citation>
    <scope>NUCLEOTIDE SEQUENCE</scope>
</reference>
<evidence type="ECO:0000256" key="1">
    <source>
        <dbReference type="SAM" id="MobiDB-lite"/>
    </source>
</evidence>
<dbReference type="EMBL" id="CAKKNE010000005">
    <property type="protein sequence ID" value="CAH0378145.1"/>
    <property type="molecule type" value="Genomic_DNA"/>
</dbReference>